<name>A0A9W8Y0E9_9PLEO</name>
<dbReference type="Proteomes" id="UP001140560">
    <property type="component" value="Unassembled WGS sequence"/>
</dbReference>
<evidence type="ECO:0000313" key="1">
    <source>
        <dbReference type="EMBL" id="KAJ4362049.1"/>
    </source>
</evidence>
<evidence type="ECO:0000313" key="2">
    <source>
        <dbReference type="Proteomes" id="UP001140560"/>
    </source>
</evidence>
<keyword evidence="2" id="KW-1185">Reference proteome</keyword>
<dbReference type="OrthoDB" id="10552175at2759"/>
<dbReference type="EMBL" id="JAPEUY010000022">
    <property type="protein sequence ID" value="KAJ4362049.1"/>
    <property type="molecule type" value="Genomic_DNA"/>
</dbReference>
<accession>A0A9W8Y0E9</accession>
<gene>
    <name evidence="1" type="ORF">N0V83_010991</name>
</gene>
<comment type="caution">
    <text evidence="1">The sequence shown here is derived from an EMBL/GenBank/DDBJ whole genome shotgun (WGS) entry which is preliminary data.</text>
</comment>
<proteinExistence type="predicted"/>
<dbReference type="AlphaFoldDB" id="A0A9W8Y0E9"/>
<reference evidence="1" key="1">
    <citation type="submission" date="2022-10" db="EMBL/GenBank/DDBJ databases">
        <title>Tapping the CABI collections for fungal endophytes: first genome assemblies for Collariella, Neodidymelliopsis, Ascochyta clinopodiicola, Didymella pomorum, Didymosphaeria variabile, Neocosmospora piperis and Neocucurbitaria cava.</title>
        <authorList>
            <person name="Hill R."/>
        </authorList>
    </citation>
    <scope>NUCLEOTIDE SEQUENCE</scope>
    <source>
        <strain evidence="1">IMI 356814</strain>
    </source>
</reference>
<protein>
    <submittedName>
        <fullName evidence="1">Uncharacterized protein</fullName>
    </submittedName>
</protein>
<sequence length="144" mass="16656">MSEDNTETLVPLRQFNTEGHKPYEAPYRMYEVLYPKLGGEPGVDEGYTVDKYWRDVCWHFGWGIRSIELPSLEKLSDCQDFIVDDAKREYRKPPYQKSNGAPGEKETALWWISRTGDIDNLETSRSTRSHNKTRITMGCKSGSL</sequence>
<organism evidence="1 2">
    <name type="scientific">Neocucurbitaria cava</name>
    <dbReference type="NCBI Taxonomy" id="798079"/>
    <lineage>
        <taxon>Eukaryota</taxon>
        <taxon>Fungi</taxon>
        <taxon>Dikarya</taxon>
        <taxon>Ascomycota</taxon>
        <taxon>Pezizomycotina</taxon>
        <taxon>Dothideomycetes</taxon>
        <taxon>Pleosporomycetidae</taxon>
        <taxon>Pleosporales</taxon>
        <taxon>Pleosporineae</taxon>
        <taxon>Cucurbitariaceae</taxon>
        <taxon>Neocucurbitaria</taxon>
    </lineage>
</organism>